<dbReference type="InterPro" id="IPR042099">
    <property type="entry name" value="ANL_N_sf"/>
</dbReference>
<dbReference type="GO" id="GO:0004467">
    <property type="term" value="F:long-chain fatty acid-CoA ligase activity"/>
    <property type="evidence" value="ECO:0007669"/>
    <property type="project" value="TreeGrafter"/>
</dbReference>
<evidence type="ECO:0000256" key="4">
    <source>
        <dbReference type="ARBA" id="ARBA00022840"/>
    </source>
</evidence>
<protein>
    <submittedName>
        <fullName evidence="8">Fatty-acyl-CoA synthase</fullName>
        <ecNumber evidence="8">6.2.1.-</ecNumber>
    </submittedName>
</protein>
<evidence type="ECO:0000313" key="9">
    <source>
        <dbReference type="Proteomes" id="UP000550714"/>
    </source>
</evidence>
<keyword evidence="2 8" id="KW-0436">Ligase</keyword>
<evidence type="ECO:0000259" key="6">
    <source>
        <dbReference type="Pfam" id="PF00501"/>
    </source>
</evidence>
<sequence length="548" mass="57822">MTAAPTVAELLLAQAGRTEPGLKTHDGTWTWSEVLAASAARGAALRKLLSSAPRQRDPRSGDLANPDPGDGPPHVGILADNVPEFAFLLGGCALSGSVLVGLNPTRRGPALTRDVRVSDCRAVLAQSSYRPLLGDDVGVPVLELGGPEWTDLVTRHTAPPAGPAPIDPVPVTADDLLMLIFTSGTSGDPKPVRCTHGKIAFPGRMLAERFGLSRSDTAYVAMPMFHSNAIMAGWAVGVAAGAAIALRERFSASGFLPDVRRFGATYADYVGTPLSYVLATPPRPDDADNPLRVVYGNEGDEADLAAFAERFGCHVVDAYGSTEGGIGFARTPDTPPGSLGRLTDGVRILDPDTGEPCPPAEFGPDGRLRNADTAVGELVNLAGPGWFAGYYNDPDADADRLRDGRYHTGDLAYADADGFVYFAGRTADWVRVDGENLGTAPIERILLRHDAIAEAAVYGVPGHIGDEVMAAIVPADGAAPDPGEFAEFLGEQADLGPKQRPRYVRVTAELPRTATFKVLKRRLATDGTACADPVWERHGDGYRPVGHP</sequence>
<dbReference type="PANTHER" id="PTHR43107:SF15">
    <property type="entry name" value="FATTY ACID TRANSPORT PROTEIN 3, ISOFORM A"/>
    <property type="match status" value="1"/>
</dbReference>
<dbReference type="Gene3D" id="3.30.300.30">
    <property type="match status" value="1"/>
</dbReference>
<dbReference type="Pfam" id="PF00501">
    <property type="entry name" value="AMP-binding"/>
    <property type="match status" value="1"/>
</dbReference>
<dbReference type="EC" id="6.2.1.-" evidence="8"/>
<evidence type="ECO:0000313" key="8">
    <source>
        <dbReference type="EMBL" id="MBB3052653.1"/>
    </source>
</evidence>
<dbReference type="EMBL" id="JACHWU010000004">
    <property type="protein sequence ID" value="MBB3052653.1"/>
    <property type="molecule type" value="Genomic_DNA"/>
</dbReference>
<comment type="similarity">
    <text evidence="1">Belongs to the ATP-dependent AMP-binding enzyme family.</text>
</comment>
<reference evidence="8 9" key="1">
    <citation type="submission" date="2020-08" db="EMBL/GenBank/DDBJ databases">
        <title>Genomic Encyclopedia of Type Strains, Phase III (KMG-III): the genomes of soil and plant-associated and newly described type strains.</title>
        <authorList>
            <person name="Whitman W."/>
        </authorList>
    </citation>
    <scope>NUCLEOTIDE SEQUENCE [LARGE SCALE GENOMIC DNA]</scope>
    <source>
        <strain evidence="8 9">CECT 8577</strain>
    </source>
</reference>
<feature type="region of interest" description="Disordered" evidence="5">
    <location>
        <begin position="49"/>
        <end position="76"/>
    </location>
</feature>
<evidence type="ECO:0000256" key="2">
    <source>
        <dbReference type="ARBA" id="ARBA00022598"/>
    </source>
</evidence>
<organism evidence="8 9">
    <name type="scientific">Prauserella isguenensis</name>
    <dbReference type="NCBI Taxonomy" id="1470180"/>
    <lineage>
        <taxon>Bacteria</taxon>
        <taxon>Bacillati</taxon>
        <taxon>Actinomycetota</taxon>
        <taxon>Actinomycetes</taxon>
        <taxon>Pseudonocardiales</taxon>
        <taxon>Pseudonocardiaceae</taxon>
        <taxon>Prauserella</taxon>
    </lineage>
</organism>
<feature type="domain" description="AMP-binding enzyme C-terminal" evidence="7">
    <location>
        <begin position="442"/>
        <end position="517"/>
    </location>
</feature>
<dbReference type="RefSeq" id="WP_183657220.1">
    <property type="nucleotide sequence ID" value="NZ_JACHWU010000004.1"/>
</dbReference>
<name>A0A839S5U6_9PSEU</name>
<dbReference type="AlphaFoldDB" id="A0A839S5U6"/>
<dbReference type="InterPro" id="IPR045851">
    <property type="entry name" value="AMP-bd_C_sf"/>
</dbReference>
<dbReference type="GO" id="GO:0044539">
    <property type="term" value="P:long-chain fatty acid import into cell"/>
    <property type="evidence" value="ECO:0007669"/>
    <property type="project" value="TreeGrafter"/>
</dbReference>
<dbReference type="InterPro" id="IPR020845">
    <property type="entry name" value="AMP-binding_CS"/>
</dbReference>
<proteinExistence type="inferred from homology"/>
<evidence type="ECO:0000256" key="5">
    <source>
        <dbReference type="SAM" id="MobiDB-lite"/>
    </source>
</evidence>
<dbReference type="Proteomes" id="UP000550714">
    <property type="component" value="Unassembled WGS sequence"/>
</dbReference>
<dbReference type="GO" id="GO:0005324">
    <property type="term" value="F:long-chain fatty acid transmembrane transporter activity"/>
    <property type="evidence" value="ECO:0007669"/>
    <property type="project" value="TreeGrafter"/>
</dbReference>
<dbReference type="PANTHER" id="PTHR43107">
    <property type="entry name" value="LONG-CHAIN FATTY ACID TRANSPORT PROTEIN"/>
    <property type="match status" value="1"/>
</dbReference>
<dbReference type="InterPro" id="IPR000873">
    <property type="entry name" value="AMP-dep_synth/lig_dom"/>
</dbReference>
<evidence type="ECO:0000256" key="1">
    <source>
        <dbReference type="ARBA" id="ARBA00006432"/>
    </source>
</evidence>
<keyword evidence="3" id="KW-0547">Nucleotide-binding</keyword>
<dbReference type="InterPro" id="IPR025110">
    <property type="entry name" value="AMP-bd_C"/>
</dbReference>
<evidence type="ECO:0000256" key="3">
    <source>
        <dbReference type="ARBA" id="ARBA00022741"/>
    </source>
</evidence>
<dbReference type="GO" id="GO:0005886">
    <property type="term" value="C:plasma membrane"/>
    <property type="evidence" value="ECO:0007669"/>
    <property type="project" value="TreeGrafter"/>
</dbReference>
<feature type="domain" description="AMP-dependent synthetase/ligase" evidence="6">
    <location>
        <begin position="74"/>
        <end position="391"/>
    </location>
</feature>
<evidence type="ECO:0000259" key="7">
    <source>
        <dbReference type="Pfam" id="PF13193"/>
    </source>
</evidence>
<dbReference type="Pfam" id="PF13193">
    <property type="entry name" value="AMP-binding_C"/>
    <property type="match status" value="1"/>
</dbReference>
<keyword evidence="4" id="KW-0067">ATP-binding</keyword>
<dbReference type="SUPFAM" id="SSF56801">
    <property type="entry name" value="Acetyl-CoA synthetase-like"/>
    <property type="match status" value="1"/>
</dbReference>
<dbReference type="Gene3D" id="3.40.50.12780">
    <property type="entry name" value="N-terminal domain of ligase-like"/>
    <property type="match status" value="1"/>
</dbReference>
<dbReference type="PROSITE" id="PS00455">
    <property type="entry name" value="AMP_BINDING"/>
    <property type="match status" value="1"/>
</dbReference>
<comment type="caution">
    <text evidence="8">The sequence shown here is derived from an EMBL/GenBank/DDBJ whole genome shotgun (WGS) entry which is preliminary data.</text>
</comment>
<accession>A0A839S5U6</accession>
<gene>
    <name evidence="8" type="ORF">FHS23_003687</name>
</gene>
<dbReference type="GO" id="GO:0005524">
    <property type="term" value="F:ATP binding"/>
    <property type="evidence" value="ECO:0007669"/>
    <property type="project" value="UniProtKB-KW"/>
</dbReference>
<keyword evidence="9" id="KW-1185">Reference proteome</keyword>